<dbReference type="eggNOG" id="ENOG50314GX">
    <property type="taxonomic scope" value="Bacteria"/>
</dbReference>
<keyword evidence="1" id="KW-0732">Signal</keyword>
<evidence type="ECO:0000259" key="2">
    <source>
        <dbReference type="Pfam" id="PF18935"/>
    </source>
</evidence>
<dbReference type="RefSeq" id="WP_037437862.1">
    <property type="nucleotide sequence ID" value="NZ_JNFF01000009.1"/>
</dbReference>
<feature type="signal peptide" evidence="1">
    <location>
        <begin position="1"/>
        <end position="20"/>
    </location>
</feature>
<feature type="chain" id="PRO_5001762009" description="DUF5683 domain-containing protein" evidence="1">
    <location>
        <begin position="21"/>
        <end position="206"/>
    </location>
</feature>
<reference evidence="3 4" key="1">
    <citation type="journal article" date="1992" name="Int. J. Syst. Bacteriol.">
        <title>Sphingobacterium antarcticus sp. nov. a Psychrotrophic Bacterium from the Soils of Schirmacher Oasis, Antarctica.</title>
        <authorList>
            <person name="Shivaji S."/>
            <person name="Ray M.K."/>
            <person name="Rao N.S."/>
            <person name="Saiserr L."/>
            <person name="Jagannadham M.V."/>
            <person name="Kumar G.S."/>
            <person name="Reddy G."/>
            <person name="Bhargava P.M."/>
        </authorList>
    </citation>
    <scope>NUCLEOTIDE SEQUENCE [LARGE SCALE GENOMIC DNA]</scope>
    <source>
        <strain evidence="3 4">4BY</strain>
    </source>
</reference>
<protein>
    <recommendedName>
        <fullName evidence="2">DUF5683 domain-containing protein</fullName>
    </recommendedName>
</protein>
<dbReference type="Pfam" id="PF18935">
    <property type="entry name" value="DUF5683"/>
    <property type="match status" value="1"/>
</dbReference>
<sequence>MLKNILLTISFLLAINACYAQEGFTVKGDTLKRTPAPADTAKYVNPGKLAGRKAIFRSAVLPGWGQYGNGLNVYRGIKIAAIYAGGAVLVMSYMDNNRQYKVYLKELQYRLENNDAPDPDGSLQRYTTTGLVAAKDIYRRNREVVIFSIGALYAVNIIEAYVDARLKYFDIGNNLALKISPTVISSGSMYGYNNSFAPAFKLAIRL</sequence>
<dbReference type="OrthoDB" id="9813910at2"/>
<comment type="caution">
    <text evidence="3">The sequence shown here is derived from an EMBL/GenBank/DDBJ whole genome shotgun (WGS) entry which is preliminary data.</text>
</comment>
<gene>
    <name evidence="3" type="ORF">N180_15135</name>
</gene>
<organism evidence="3 4">
    <name type="scientific">Pedobacter antarcticus 4BY</name>
    <dbReference type="NCBI Taxonomy" id="1358423"/>
    <lineage>
        <taxon>Bacteria</taxon>
        <taxon>Pseudomonadati</taxon>
        <taxon>Bacteroidota</taxon>
        <taxon>Sphingobacteriia</taxon>
        <taxon>Sphingobacteriales</taxon>
        <taxon>Sphingobacteriaceae</taxon>
        <taxon>Pedobacter</taxon>
    </lineage>
</organism>
<keyword evidence="4" id="KW-1185">Reference proteome</keyword>
<feature type="domain" description="DUF5683" evidence="2">
    <location>
        <begin position="49"/>
        <end position="202"/>
    </location>
</feature>
<dbReference type="AlphaFoldDB" id="A0A081PLN6"/>
<name>A0A081PLN6_9SPHI</name>
<accession>A0A081PLN6</accession>
<evidence type="ECO:0000313" key="4">
    <source>
        <dbReference type="Proteomes" id="UP000028007"/>
    </source>
</evidence>
<evidence type="ECO:0000256" key="1">
    <source>
        <dbReference type="SAM" id="SignalP"/>
    </source>
</evidence>
<proteinExistence type="predicted"/>
<dbReference type="EMBL" id="JNFF01000009">
    <property type="protein sequence ID" value="KEQ31609.1"/>
    <property type="molecule type" value="Genomic_DNA"/>
</dbReference>
<dbReference type="InterPro" id="IPR043738">
    <property type="entry name" value="DUF5683"/>
</dbReference>
<dbReference type="Proteomes" id="UP000028007">
    <property type="component" value="Unassembled WGS sequence"/>
</dbReference>
<evidence type="ECO:0000313" key="3">
    <source>
        <dbReference type="EMBL" id="KEQ31609.1"/>
    </source>
</evidence>